<accession>A0A8J2HYS1</accession>
<dbReference type="RefSeq" id="XP_043168359.1">
    <property type="nucleotide sequence ID" value="XM_043312424.1"/>
</dbReference>
<feature type="signal peptide" evidence="1">
    <location>
        <begin position="1"/>
        <end position="20"/>
    </location>
</feature>
<keyword evidence="1" id="KW-0732">Signal</keyword>
<dbReference type="AlphaFoldDB" id="A0A8J2HYS1"/>
<dbReference type="GeneID" id="67016517"/>
<reference evidence="2" key="1">
    <citation type="submission" date="2021-05" db="EMBL/GenBank/DDBJ databases">
        <authorList>
            <person name="Stam R."/>
        </authorList>
    </citation>
    <scope>NUCLEOTIDE SEQUENCE</scope>
    <source>
        <strain evidence="2">CS162</strain>
    </source>
</reference>
<dbReference type="OrthoDB" id="3678762at2759"/>
<proteinExistence type="predicted"/>
<evidence type="ECO:0000256" key="1">
    <source>
        <dbReference type="SAM" id="SignalP"/>
    </source>
</evidence>
<comment type="caution">
    <text evidence="2">The sequence shown here is derived from an EMBL/GenBank/DDBJ whole genome shotgun (WGS) entry which is preliminary data.</text>
</comment>
<dbReference type="Proteomes" id="UP000676310">
    <property type="component" value="Unassembled WGS sequence"/>
</dbReference>
<keyword evidence="3" id="KW-1185">Reference proteome</keyword>
<gene>
    <name evidence="2" type="ORF">ALTATR162_LOCUS4809</name>
</gene>
<name>A0A8J2HYS1_9PLEO</name>
<evidence type="ECO:0000313" key="3">
    <source>
        <dbReference type="Proteomes" id="UP000676310"/>
    </source>
</evidence>
<dbReference type="EMBL" id="CAJRGZ010000017">
    <property type="protein sequence ID" value="CAG5157016.1"/>
    <property type="molecule type" value="Genomic_DNA"/>
</dbReference>
<organism evidence="2 3">
    <name type="scientific">Alternaria atra</name>
    <dbReference type="NCBI Taxonomy" id="119953"/>
    <lineage>
        <taxon>Eukaryota</taxon>
        <taxon>Fungi</taxon>
        <taxon>Dikarya</taxon>
        <taxon>Ascomycota</taxon>
        <taxon>Pezizomycotina</taxon>
        <taxon>Dothideomycetes</taxon>
        <taxon>Pleosporomycetidae</taxon>
        <taxon>Pleosporales</taxon>
        <taxon>Pleosporineae</taxon>
        <taxon>Pleosporaceae</taxon>
        <taxon>Alternaria</taxon>
        <taxon>Alternaria sect. Ulocladioides</taxon>
    </lineage>
</organism>
<evidence type="ECO:0000313" key="2">
    <source>
        <dbReference type="EMBL" id="CAG5157016.1"/>
    </source>
</evidence>
<sequence length="88" mass="10013">MHLLSSLFFTLLGFLSIALAANHPRDFSLPTPSVFTTNDKCYTNRKICAEVMIGNRINQQLDYNGCMKIMNPDEVTGIRMFDCLCNLY</sequence>
<feature type="chain" id="PRO_5035147191" evidence="1">
    <location>
        <begin position="21"/>
        <end position="88"/>
    </location>
</feature>
<protein>
    <submittedName>
        <fullName evidence="2">Uncharacterized protein</fullName>
    </submittedName>
</protein>